<keyword evidence="5 6" id="KW-0472">Membrane</keyword>
<protein>
    <recommendedName>
        <fullName evidence="10">Zinc transporter ZIP4 N-terminal domain-containing protein</fullName>
    </recommendedName>
</protein>
<feature type="transmembrane region" description="Helical" evidence="6">
    <location>
        <begin position="59"/>
        <end position="79"/>
    </location>
</feature>
<evidence type="ECO:0000256" key="3">
    <source>
        <dbReference type="ARBA" id="ARBA00022692"/>
    </source>
</evidence>
<dbReference type="Pfam" id="PF02535">
    <property type="entry name" value="Zip"/>
    <property type="match status" value="1"/>
</dbReference>
<comment type="subcellular location">
    <subcellularLocation>
        <location evidence="1">Membrane</location>
        <topology evidence="1">Multi-pass membrane protein</topology>
    </subcellularLocation>
</comment>
<evidence type="ECO:0000256" key="1">
    <source>
        <dbReference type="ARBA" id="ARBA00004141"/>
    </source>
</evidence>
<dbReference type="OMA" id="VHISSKR"/>
<reference evidence="9" key="1">
    <citation type="submission" date="2012-12" db="EMBL/GenBank/DDBJ databases">
        <authorList>
            <person name="Hellsten U."/>
            <person name="Grimwood J."/>
            <person name="Chapman J.A."/>
            <person name="Shapiro H."/>
            <person name="Aerts A."/>
            <person name="Otillar R.P."/>
            <person name="Terry A.Y."/>
            <person name="Boore J.L."/>
            <person name="Simakov O."/>
            <person name="Marletaz F."/>
            <person name="Cho S.-J."/>
            <person name="Edsinger-Gonzales E."/>
            <person name="Havlak P."/>
            <person name="Kuo D.-H."/>
            <person name="Larsson T."/>
            <person name="Lv J."/>
            <person name="Arendt D."/>
            <person name="Savage R."/>
            <person name="Osoegawa K."/>
            <person name="de Jong P."/>
            <person name="Lindberg D.R."/>
            <person name="Seaver E.C."/>
            <person name="Weisblat D.A."/>
            <person name="Putnam N.H."/>
            <person name="Grigoriev I.V."/>
            <person name="Rokhsar D.S."/>
        </authorList>
    </citation>
    <scope>NUCLEOTIDE SEQUENCE</scope>
</reference>
<keyword evidence="9" id="KW-1185">Reference proteome</keyword>
<dbReference type="InterPro" id="IPR050799">
    <property type="entry name" value="ZIP_Transporter"/>
</dbReference>
<dbReference type="EMBL" id="AMQM01004278">
    <property type="status" value="NOT_ANNOTATED_CDS"/>
    <property type="molecule type" value="Genomic_DNA"/>
</dbReference>
<evidence type="ECO:0000313" key="9">
    <source>
        <dbReference type="Proteomes" id="UP000015101"/>
    </source>
</evidence>
<dbReference type="GO" id="GO:0046873">
    <property type="term" value="F:metal ion transmembrane transporter activity"/>
    <property type="evidence" value="ECO:0007669"/>
    <property type="project" value="InterPro"/>
</dbReference>
<dbReference type="PANTHER" id="PTHR12191:SF37">
    <property type="entry name" value="ZINC TRANSPORTER FOI"/>
    <property type="match status" value="1"/>
</dbReference>
<dbReference type="KEGG" id="hro:HELRODRAFT_99689"/>
<dbReference type="EMBL" id="AMQM01004280">
    <property type="status" value="NOT_ANNOTATED_CDS"/>
    <property type="molecule type" value="Genomic_DNA"/>
</dbReference>
<gene>
    <name evidence="8" type="primary">20217840</name>
    <name evidence="7" type="ORF">HELRODRAFT_99689</name>
</gene>
<keyword evidence="4 6" id="KW-1133">Transmembrane helix</keyword>
<dbReference type="RefSeq" id="XP_009017497.1">
    <property type="nucleotide sequence ID" value="XM_009019249.1"/>
</dbReference>
<dbReference type="PANTHER" id="PTHR12191">
    <property type="entry name" value="SOLUTE CARRIER FAMILY 39"/>
    <property type="match status" value="1"/>
</dbReference>
<keyword evidence="3 6" id="KW-0812">Transmembrane</keyword>
<reference evidence="7 9" key="2">
    <citation type="journal article" date="2013" name="Nature">
        <title>Insights into bilaterian evolution from three spiralian genomes.</title>
        <authorList>
            <person name="Simakov O."/>
            <person name="Marletaz F."/>
            <person name="Cho S.J."/>
            <person name="Edsinger-Gonzales E."/>
            <person name="Havlak P."/>
            <person name="Hellsten U."/>
            <person name="Kuo D.H."/>
            <person name="Larsson T."/>
            <person name="Lv J."/>
            <person name="Arendt D."/>
            <person name="Savage R."/>
            <person name="Osoegawa K."/>
            <person name="de Jong P."/>
            <person name="Grimwood J."/>
            <person name="Chapman J.A."/>
            <person name="Shapiro H."/>
            <person name="Aerts A."/>
            <person name="Otillar R.P."/>
            <person name="Terry A.Y."/>
            <person name="Boore J.L."/>
            <person name="Grigoriev I.V."/>
            <person name="Lindberg D.R."/>
            <person name="Seaver E.C."/>
            <person name="Weisblat D.A."/>
            <person name="Putnam N.H."/>
            <person name="Rokhsar D.S."/>
        </authorList>
    </citation>
    <scope>NUCLEOTIDE SEQUENCE</scope>
</reference>
<name>T1G9U4_HELRO</name>
<evidence type="ECO:0000313" key="8">
    <source>
        <dbReference type="EnsemblMetazoa" id="HelroP99689"/>
    </source>
</evidence>
<dbReference type="STRING" id="6412.T1G9U4"/>
<reference evidence="8" key="3">
    <citation type="submission" date="2015-06" db="UniProtKB">
        <authorList>
            <consortium name="EnsemblMetazoa"/>
        </authorList>
    </citation>
    <scope>IDENTIFICATION</scope>
</reference>
<dbReference type="AlphaFoldDB" id="T1G9U4"/>
<comment type="similarity">
    <text evidence="2">Belongs to the ZIP transporter (TC 2.A.5) family.</text>
</comment>
<evidence type="ECO:0000256" key="2">
    <source>
        <dbReference type="ARBA" id="ARBA00006939"/>
    </source>
</evidence>
<dbReference type="eggNOG" id="KOG2693">
    <property type="taxonomic scope" value="Eukaryota"/>
</dbReference>
<dbReference type="OrthoDB" id="200954at2759"/>
<dbReference type="HOGENOM" id="CLU_015114_9_0_1"/>
<dbReference type="InterPro" id="IPR003689">
    <property type="entry name" value="ZIP"/>
</dbReference>
<dbReference type="Proteomes" id="UP000015101">
    <property type="component" value="Unassembled WGS sequence"/>
</dbReference>
<dbReference type="EMBL" id="KB096502">
    <property type="protein sequence ID" value="ESO04228.1"/>
    <property type="molecule type" value="Genomic_DNA"/>
</dbReference>
<dbReference type="EMBL" id="AMQM01004279">
    <property type="status" value="NOT_ANNOTATED_CDS"/>
    <property type="molecule type" value="Genomic_DNA"/>
</dbReference>
<dbReference type="GO" id="GO:0016020">
    <property type="term" value="C:membrane"/>
    <property type="evidence" value="ECO:0007669"/>
    <property type="project" value="UniProtKB-SubCell"/>
</dbReference>
<dbReference type="CTD" id="20217840"/>
<sequence length="151" mass="16262">MLTIGDGLHNFTDGLAIGASFAASNSAGLSTSIAVFCHELPHEFGDAALMLSAGWTWRMVLVLQSVAQLTAFIGLYIGVSISNSFDEAQMWIFSIAAGMFLFIALSDAVPEILELVLHYKSFLIFLLANVGVAVGYLVMVLLAIFEEKIKI</sequence>
<accession>T1G9U4</accession>
<evidence type="ECO:0008006" key="10">
    <source>
        <dbReference type="Google" id="ProtNLM"/>
    </source>
</evidence>
<dbReference type="InParanoid" id="T1G9U4"/>
<organism evidence="8 9">
    <name type="scientific">Helobdella robusta</name>
    <name type="common">Californian leech</name>
    <dbReference type="NCBI Taxonomy" id="6412"/>
    <lineage>
        <taxon>Eukaryota</taxon>
        <taxon>Metazoa</taxon>
        <taxon>Spiralia</taxon>
        <taxon>Lophotrochozoa</taxon>
        <taxon>Annelida</taxon>
        <taxon>Clitellata</taxon>
        <taxon>Hirudinea</taxon>
        <taxon>Rhynchobdellida</taxon>
        <taxon>Glossiphoniidae</taxon>
        <taxon>Helobdella</taxon>
    </lineage>
</organism>
<evidence type="ECO:0000256" key="6">
    <source>
        <dbReference type="SAM" id="Phobius"/>
    </source>
</evidence>
<evidence type="ECO:0000256" key="5">
    <source>
        <dbReference type="ARBA" id="ARBA00023136"/>
    </source>
</evidence>
<dbReference type="EnsemblMetazoa" id="HelroT99689">
    <property type="protein sequence ID" value="HelroP99689"/>
    <property type="gene ID" value="HelroG99689"/>
</dbReference>
<proteinExistence type="inferred from homology"/>
<evidence type="ECO:0000256" key="4">
    <source>
        <dbReference type="ARBA" id="ARBA00022989"/>
    </source>
</evidence>
<feature type="transmembrane region" description="Helical" evidence="6">
    <location>
        <begin position="91"/>
        <end position="110"/>
    </location>
</feature>
<dbReference type="GeneID" id="20217840"/>
<feature type="transmembrane region" description="Helical" evidence="6">
    <location>
        <begin position="122"/>
        <end position="145"/>
    </location>
</feature>
<evidence type="ECO:0000313" key="7">
    <source>
        <dbReference type="EMBL" id="ESO04228.1"/>
    </source>
</evidence>